<proteinExistence type="predicted"/>
<gene>
    <name evidence="3" type="primary">istA</name>
    <name evidence="3" type="ORF">J0A69_16010</name>
</gene>
<feature type="domain" description="Integrase catalytic" evidence="2">
    <location>
        <begin position="131"/>
        <end position="312"/>
    </location>
</feature>
<dbReference type="NCBIfam" id="NF033546">
    <property type="entry name" value="transpos_IS21"/>
    <property type="match status" value="1"/>
</dbReference>
<comment type="caution">
    <text evidence="3">The sequence shown here is derived from an EMBL/GenBank/DDBJ whole genome shotgun (WGS) entry which is preliminary data.</text>
</comment>
<accession>A0ABS3CIL9</accession>
<dbReference type="InterPro" id="IPR012337">
    <property type="entry name" value="RNaseH-like_sf"/>
</dbReference>
<keyword evidence="1" id="KW-1133">Transmembrane helix</keyword>
<keyword evidence="1" id="KW-0812">Transmembrane</keyword>
<dbReference type="Proteomes" id="UP000664480">
    <property type="component" value="Unassembled WGS sequence"/>
</dbReference>
<dbReference type="RefSeq" id="WP_206587603.1">
    <property type="nucleotide sequence ID" value="NZ_JAFKCU010000003.1"/>
</dbReference>
<dbReference type="EMBL" id="JAFKCU010000003">
    <property type="protein sequence ID" value="MBN7816951.1"/>
    <property type="molecule type" value="Genomic_DNA"/>
</dbReference>
<name>A0ABS3CIL9_9BACT</name>
<evidence type="ECO:0000259" key="2">
    <source>
        <dbReference type="PROSITE" id="PS50994"/>
    </source>
</evidence>
<evidence type="ECO:0000313" key="3">
    <source>
        <dbReference type="EMBL" id="MBN7816951.1"/>
    </source>
</evidence>
<dbReference type="InterPro" id="IPR001584">
    <property type="entry name" value="Integrase_cat-core"/>
</dbReference>
<organism evidence="3 4">
    <name type="scientific">Algoriphagus pacificus</name>
    <dbReference type="NCBI Taxonomy" id="2811234"/>
    <lineage>
        <taxon>Bacteria</taxon>
        <taxon>Pseudomonadati</taxon>
        <taxon>Bacteroidota</taxon>
        <taxon>Cytophagia</taxon>
        <taxon>Cytophagales</taxon>
        <taxon>Cyclobacteriaceae</taxon>
        <taxon>Algoriphagus</taxon>
    </lineage>
</organism>
<sequence length="381" mass="43336">MNKIRQFLRGHFEGRGTKQLSQITGVARKTVKSYLKRFKETTLTHQEVELLSDEALSELILGPPAPQQQSKRQEILSALLPKISKELRRKGMTQQLLWEDYIAKHPQGYRPSQFKAYLSEYLKRRNLTMHFEHKAGDKVFIDYAGNPLYINDPETGEHIPVQVFVGVLGCSQYTYLEATLTQKKEDFTESCRRMLEYYGGVPRAIVPDNLKSAVQKGSRFSPILNETYESFAEHHGTAILPTRPRQPREKSLVEGAVKLVYQRVYIHLQNKVYFSLEGLNEALKPLLASYNERALRGEESRREQFDQLERESLQALPALPYQLMQVKISTVMKNTHMVLHSTLVGIYLISIIIFSIVALGRHSSGPASGNCGGSLQLGVES</sequence>
<dbReference type="SUPFAM" id="SSF53098">
    <property type="entry name" value="Ribonuclease H-like"/>
    <property type="match status" value="1"/>
</dbReference>
<keyword evidence="1" id="KW-0472">Membrane</keyword>
<dbReference type="InterPro" id="IPR036397">
    <property type="entry name" value="RNaseH_sf"/>
</dbReference>
<keyword evidence="4" id="KW-1185">Reference proteome</keyword>
<reference evidence="3 4" key="1">
    <citation type="submission" date="2021-03" db="EMBL/GenBank/DDBJ databases">
        <title>novel species isolated from a fishpond in China.</title>
        <authorList>
            <person name="Lu H."/>
            <person name="Cai Z."/>
        </authorList>
    </citation>
    <scope>NUCLEOTIDE SEQUENCE [LARGE SCALE GENOMIC DNA]</scope>
    <source>
        <strain evidence="3 4">YJ13C</strain>
    </source>
</reference>
<dbReference type="Gene3D" id="3.30.420.10">
    <property type="entry name" value="Ribonuclease H-like superfamily/Ribonuclease H"/>
    <property type="match status" value="1"/>
</dbReference>
<dbReference type="PROSITE" id="PS50994">
    <property type="entry name" value="INTEGRASE"/>
    <property type="match status" value="1"/>
</dbReference>
<evidence type="ECO:0000313" key="4">
    <source>
        <dbReference type="Proteomes" id="UP000664480"/>
    </source>
</evidence>
<protein>
    <submittedName>
        <fullName evidence="3">IS21 family transposase</fullName>
    </submittedName>
</protein>
<dbReference type="PANTHER" id="PTHR35004">
    <property type="entry name" value="TRANSPOSASE RV3428C-RELATED"/>
    <property type="match status" value="1"/>
</dbReference>
<feature type="transmembrane region" description="Helical" evidence="1">
    <location>
        <begin position="337"/>
        <end position="359"/>
    </location>
</feature>
<dbReference type="PANTHER" id="PTHR35004:SF8">
    <property type="entry name" value="TRANSPOSASE RV3428C-RELATED"/>
    <property type="match status" value="1"/>
</dbReference>
<evidence type="ECO:0000256" key="1">
    <source>
        <dbReference type="SAM" id="Phobius"/>
    </source>
</evidence>